<evidence type="ECO:0000259" key="20">
    <source>
        <dbReference type="PROSITE" id="PS51371"/>
    </source>
</evidence>
<feature type="binding site" evidence="12">
    <location>
        <begin position="405"/>
        <end position="407"/>
    </location>
    <ligand>
        <name>IMP</name>
        <dbReference type="ChEBI" id="CHEBI:58053"/>
    </ligand>
</feature>
<evidence type="ECO:0000313" key="22">
    <source>
        <dbReference type="Proteomes" id="UP000835052"/>
    </source>
</evidence>
<keyword evidence="12" id="KW-0963">Cytoplasm</keyword>
<dbReference type="SMART" id="SM01240">
    <property type="entry name" value="IMPDH"/>
    <property type="match status" value="1"/>
</dbReference>
<evidence type="ECO:0000256" key="13">
    <source>
        <dbReference type="PIRSR" id="PIRSR000130-1"/>
    </source>
</evidence>
<comment type="subunit">
    <text evidence="12">Homotetramer.</text>
</comment>
<keyword evidence="4 12" id="KW-0332">GMP biosynthesis</keyword>
<gene>
    <name evidence="21" type="ORF">CAUJ_LOCUS10779</name>
</gene>
<dbReference type="Pfam" id="PF00478">
    <property type="entry name" value="IMPDH"/>
    <property type="match status" value="1"/>
</dbReference>
<keyword evidence="8 12" id="KW-0520">NAD</keyword>
<dbReference type="InterPro" id="IPR001093">
    <property type="entry name" value="IMP_DH_GMPRt"/>
</dbReference>
<dbReference type="FunFam" id="3.20.20.70:FF:000086">
    <property type="entry name" value="IMP dehydrogenase, putative"/>
    <property type="match status" value="1"/>
</dbReference>
<feature type="binding site" description="in other chain" evidence="12 15">
    <location>
        <position position="372"/>
    </location>
    <ligand>
        <name>K(+)</name>
        <dbReference type="ChEBI" id="CHEBI:29103"/>
        <note>ligand shared between two tetrameric partners</note>
    </ligand>
</feature>
<dbReference type="NCBIfam" id="TIGR01302">
    <property type="entry name" value="IMP_dehydrog"/>
    <property type="match status" value="1"/>
</dbReference>
<comment type="function">
    <text evidence="11 12">Catalyzes the conversion of inosine 5'-phosphate (IMP) to xanthosine 5'-phosphate (XMP), the first committed and rate-limiting step in the de novo synthesis of guanine nucleotides, and therefore plays an important role in the regulation of cell growth.</text>
</comment>
<dbReference type="SUPFAM" id="SSF51412">
    <property type="entry name" value="Inosine monophosphate dehydrogenase (IMPDH)"/>
    <property type="match status" value="1"/>
</dbReference>
<comment type="catalytic activity">
    <reaction evidence="10 12 18">
        <text>IMP + NAD(+) + H2O = XMP + NADH + H(+)</text>
        <dbReference type="Rhea" id="RHEA:11708"/>
        <dbReference type="ChEBI" id="CHEBI:15377"/>
        <dbReference type="ChEBI" id="CHEBI:15378"/>
        <dbReference type="ChEBI" id="CHEBI:57464"/>
        <dbReference type="ChEBI" id="CHEBI:57540"/>
        <dbReference type="ChEBI" id="CHEBI:57945"/>
        <dbReference type="ChEBI" id="CHEBI:58053"/>
        <dbReference type="EC" id="1.1.1.205"/>
    </reaction>
</comment>
<evidence type="ECO:0000256" key="4">
    <source>
        <dbReference type="ARBA" id="ARBA00022749"/>
    </source>
</evidence>
<dbReference type="PANTHER" id="PTHR11911:SF111">
    <property type="entry name" value="INOSINE-5'-MONOPHOSPHATE DEHYDROGENASE"/>
    <property type="match status" value="1"/>
</dbReference>
<dbReference type="PIRSF" id="PIRSF000130">
    <property type="entry name" value="IMPDH"/>
    <property type="match status" value="1"/>
</dbReference>
<keyword evidence="22" id="KW-1185">Reference proteome</keyword>
<evidence type="ECO:0000256" key="17">
    <source>
        <dbReference type="RuleBase" id="RU003927"/>
    </source>
</evidence>
<dbReference type="HAMAP" id="MF_01964">
    <property type="entry name" value="IMPDH"/>
    <property type="match status" value="1"/>
</dbReference>
<evidence type="ECO:0000256" key="3">
    <source>
        <dbReference type="ARBA" id="ARBA00022723"/>
    </source>
</evidence>
<dbReference type="PROSITE" id="PS51371">
    <property type="entry name" value="CBS"/>
    <property type="match status" value="1"/>
</dbReference>
<dbReference type="Gene3D" id="3.20.20.70">
    <property type="entry name" value="Aldolase class I"/>
    <property type="match status" value="1"/>
</dbReference>
<dbReference type="EC" id="1.1.1.205" evidence="12 18"/>
<dbReference type="CDD" id="cd04601">
    <property type="entry name" value="CBS_pair_IMPDH"/>
    <property type="match status" value="1"/>
</dbReference>
<feature type="active site" description="Proton acceptor" evidence="12 13">
    <location>
        <position position="471"/>
    </location>
</feature>
<feature type="binding site" evidence="12">
    <location>
        <position position="370"/>
    </location>
    <ligand>
        <name>IMP</name>
        <dbReference type="ChEBI" id="CHEBI:58053"/>
    </ligand>
</feature>
<comment type="similarity">
    <text evidence="2 12 17">Belongs to the IMPDH/GMPR family.</text>
</comment>
<keyword evidence="7 12" id="KW-0560">Oxidoreductase</keyword>
<keyword evidence="6 12" id="KW-0630">Potassium</keyword>
<accession>A0A8S1HNZ9</accession>
<sequence length="551" mass="59224">MAKEDVAVKPTNGTNGTNGKNGIGEKRKMAPVPAWDNDPELADGETAQEMMAHKGGLTFNDFNVMPGFINFSVHDVSLETNITRNIKIKAPLVSSPMDTVTESGMAIVMALYGGIGIIHGNFPKPEDQAAEVLKVKRFKQGFVMQPHCLKPSSTAYDMIQIKKMFGYTGAPVTEDGRVGSKLIGMVTSRDFDFITMDVAGQKSTPIGDEVTPNTPITEIMVPVGKLIVGKISDPPEACQKLLKEHRLGKLPIVNDDNELIALLCRSDLLKARDYPNASYDSSGQLLCGAAVNTREESRHTVDLLVEAGVDLIVIDSSNGSSTYQIDMLQWIKKQHPNIEVVAGNVVTRQQAKVLIDAGADGLRVGMGSGSICITQDIMAVGRAQGTAVYDVSRYGRSRGVPIVADGGIRDVGYITKALALGASVVMMGGLLAATTEAPGEYFWGPGGVRVKKYRGMGSLDAMEAHASSQDRYFTAESDQIKVAQGVSATMKDRGSCHKFIPYLVRGVQHGFQDIGVRSVTELHDKVAGGDIRFERRSTNAQLEGGVHSLHS</sequence>
<evidence type="ECO:0000256" key="5">
    <source>
        <dbReference type="ARBA" id="ARBA00022755"/>
    </source>
</evidence>
<comment type="cofactor">
    <cofactor evidence="1 12">
        <name>K(+)</name>
        <dbReference type="ChEBI" id="CHEBI:29103"/>
    </cofactor>
</comment>
<dbReference type="GO" id="GO:0006177">
    <property type="term" value="P:GMP biosynthetic process"/>
    <property type="evidence" value="ECO:0007669"/>
    <property type="project" value="UniProtKB-UniRule"/>
</dbReference>
<dbReference type="InterPro" id="IPR015875">
    <property type="entry name" value="IMP_DH/GMP_Rdtase_CS"/>
</dbReference>
<evidence type="ECO:0000313" key="21">
    <source>
        <dbReference type="EMBL" id="CAD6194860.1"/>
    </source>
</evidence>
<evidence type="ECO:0000256" key="15">
    <source>
        <dbReference type="PIRSR" id="PIRSR000130-4"/>
    </source>
</evidence>
<keyword evidence="3 12" id="KW-0479">Metal-binding</keyword>
<comment type="subcellular location">
    <subcellularLocation>
        <location evidence="12">Cytoplasm</location>
    </subcellularLocation>
</comment>
<feature type="binding site" description="in other chain" evidence="12 15">
    <location>
        <position position="367"/>
    </location>
    <ligand>
        <name>K(+)</name>
        <dbReference type="ChEBI" id="CHEBI:29103"/>
        <note>ligand shared between two tetrameric partners</note>
    </ligand>
</feature>
<dbReference type="InterPro" id="IPR005990">
    <property type="entry name" value="IMP_DH"/>
</dbReference>
<dbReference type="EMBL" id="CAJGYM010000048">
    <property type="protein sequence ID" value="CAD6194860.1"/>
    <property type="molecule type" value="Genomic_DNA"/>
</dbReference>
<dbReference type="SUPFAM" id="SSF54631">
    <property type="entry name" value="CBS-domain pair"/>
    <property type="match status" value="1"/>
</dbReference>
<feature type="binding site" evidence="12 14">
    <location>
        <begin position="315"/>
        <end position="317"/>
    </location>
    <ligand>
        <name>NAD(+)</name>
        <dbReference type="ChEBI" id="CHEBI:57540"/>
    </ligand>
</feature>
<evidence type="ECO:0000256" key="14">
    <source>
        <dbReference type="PIRSR" id="PIRSR000130-3"/>
    </source>
</evidence>
<dbReference type="Proteomes" id="UP000835052">
    <property type="component" value="Unassembled WGS sequence"/>
</dbReference>
<evidence type="ECO:0000256" key="12">
    <source>
        <dbReference type="HAMAP-Rule" id="MF_03156"/>
    </source>
</evidence>
<evidence type="ECO:0000256" key="19">
    <source>
        <dbReference type="SAM" id="MobiDB-lite"/>
    </source>
</evidence>
<comment type="activity regulation">
    <text evidence="12">Mycophenolic acid (MPA) is a non-competitive inhibitor that prevents formation of the closed enzyme conformation by binding to the same site as the amobile flap. In contrast, mizoribine monophosphate (MZP) is a competitive inhibitor that induces the closed conformation. MPA is a potent inhibitor of mammalian IMPDHs but a poor inhibitor of the bacterial enzymes. MZP is a more potent inhibitor of bacterial IMPDH.</text>
</comment>
<evidence type="ECO:0000256" key="10">
    <source>
        <dbReference type="ARBA" id="ARBA00048028"/>
    </source>
</evidence>
<evidence type="ECO:0000256" key="8">
    <source>
        <dbReference type="ARBA" id="ARBA00023027"/>
    </source>
</evidence>
<evidence type="ECO:0000256" key="9">
    <source>
        <dbReference type="ARBA" id="ARBA00023122"/>
    </source>
</evidence>
<feature type="domain" description="CBS" evidence="20">
    <location>
        <begin position="220"/>
        <end position="278"/>
    </location>
</feature>
<dbReference type="GO" id="GO:0006183">
    <property type="term" value="P:GTP biosynthetic process"/>
    <property type="evidence" value="ECO:0007669"/>
    <property type="project" value="TreeGrafter"/>
</dbReference>
<comment type="pathway">
    <text evidence="12 18">Purine metabolism; XMP biosynthesis via de novo pathway; XMP from IMP: step 1/1.</text>
</comment>
<name>A0A8S1HNZ9_9PELO</name>
<dbReference type="AlphaFoldDB" id="A0A8S1HNZ9"/>
<feature type="binding site" description="in other chain" evidence="12 15">
    <location>
        <position position="369"/>
    </location>
    <ligand>
        <name>K(+)</name>
        <dbReference type="ChEBI" id="CHEBI:29103"/>
        <note>ligand shared between two tetrameric partners</note>
    </ligand>
</feature>
<keyword evidence="9 16" id="KW-0129">CBS domain</keyword>
<evidence type="ECO:0000256" key="16">
    <source>
        <dbReference type="PROSITE-ProRule" id="PRU00703"/>
    </source>
</evidence>
<dbReference type="GO" id="GO:0005737">
    <property type="term" value="C:cytoplasm"/>
    <property type="evidence" value="ECO:0007669"/>
    <property type="project" value="UniProtKB-SubCell"/>
</dbReference>
<evidence type="ECO:0000256" key="6">
    <source>
        <dbReference type="ARBA" id="ARBA00022958"/>
    </source>
</evidence>
<protein>
    <recommendedName>
        <fullName evidence="12 18">Inosine-5'-monophosphate dehydrogenase</fullName>
        <shortName evidence="12">IMP dehydrogenase</shortName>
        <shortName evidence="12">IMPD</shortName>
        <shortName evidence="12">IMPDH</shortName>
        <ecNumber evidence="12 18">1.1.1.205</ecNumber>
    </recommendedName>
</protein>
<feature type="binding site" evidence="12">
    <location>
        <position position="484"/>
    </location>
    <ligand>
        <name>IMP</name>
        <dbReference type="ChEBI" id="CHEBI:58053"/>
    </ligand>
</feature>
<dbReference type="OrthoDB" id="416622at2759"/>
<dbReference type="InterPro" id="IPR046342">
    <property type="entry name" value="CBS_dom_sf"/>
</dbReference>
<feature type="active site" description="Thioimidate intermediate" evidence="12 13">
    <location>
        <position position="372"/>
    </location>
</feature>
<feature type="compositionally biased region" description="Low complexity" evidence="19">
    <location>
        <begin position="11"/>
        <end position="20"/>
    </location>
</feature>
<evidence type="ECO:0000256" key="11">
    <source>
        <dbReference type="ARBA" id="ARBA00056556"/>
    </source>
</evidence>
<dbReference type="GO" id="GO:0003938">
    <property type="term" value="F:IMP dehydrogenase activity"/>
    <property type="evidence" value="ECO:0007669"/>
    <property type="project" value="UniProtKB-UniRule"/>
</dbReference>
<evidence type="ECO:0000256" key="1">
    <source>
        <dbReference type="ARBA" id="ARBA00001958"/>
    </source>
</evidence>
<dbReference type="GO" id="GO:0000166">
    <property type="term" value="F:nucleotide binding"/>
    <property type="evidence" value="ECO:0007669"/>
    <property type="project" value="UniProtKB-UniRule"/>
</dbReference>
<organism evidence="21 22">
    <name type="scientific">Caenorhabditis auriculariae</name>
    <dbReference type="NCBI Taxonomy" id="2777116"/>
    <lineage>
        <taxon>Eukaryota</taxon>
        <taxon>Metazoa</taxon>
        <taxon>Ecdysozoa</taxon>
        <taxon>Nematoda</taxon>
        <taxon>Chromadorea</taxon>
        <taxon>Rhabditida</taxon>
        <taxon>Rhabditina</taxon>
        <taxon>Rhabditomorpha</taxon>
        <taxon>Rhabditoidea</taxon>
        <taxon>Rhabditidae</taxon>
        <taxon>Peloderinae</taxon>
        <taxon>Caenorhabditis</taxon>
    </lineage>
</organism>
<dbReference type="Pfam" id="PF00571">
    <property type="entry name" value="CBS"/>
    <property type="match status" value="1"/>
</dbReference>
<comment type="caution">
    <text evidence="21">The sequence shown here is derived from an EMBL/GenBank/DDBJ whole genome shotgun (WGS) entry which is preliminary data.</text>
</comment>
<dbReference type="SMART" id="SM00116">
    <property type="entry name" value="CBS"/>
    <property type="match status" value="2"/>
</dbReference>
<dbReference type="InterPro" id="IPR000644">
    <property type="entry name" value="CBS_dom"/>
</dbReference>
<proteinExistence type="inferred from homology"/>
<dbReference type="PROSITE" id="PS00487">
    <property type="entry name" value="IMP_DH_GMP_RED"/>
    <property type="match status" value="1"/>
</dbReference>
<feature type="region of interest" description="Disordered" evidence="19">
    <location>
        <begin position="1"/>
        <end position="32"/>
    </location>
</feature>
<comment type="caution">
    <text evidence="12">Lacks conserved residue(s) required for the propagation of feature annotation.</text>
</comment>
<dbReference type="GO" id="GO:0046872">
    <property type="term" value="F:metal ion binding"/>
    <property type="evidence" value="ECO:0007669"/>
    <property type="project" value="UniProtKB-UniRule"/>
</dbReference>
<evidence type="ECO:0000256" key="2">
    <source>
        <dbReference type="ARBA" id="ARBA00005502"/>
    </source>
</evidence>
<feature type="binding site" evidence="12">
    <location>
        <begin position="453"/>
        <end position="457"/>
    </location>
    <ligand>
        <name>IMP</name>
        <dbReference type="ChEBI" id="CHEBI:58053"/>
    </ligand>
</feature>
<dbReference type="InterPro" id="IPR013785">
    <property type="entry name" value="Aldolase_TIM"/>
</dbReference>
<evidence type="ECO:0000256" key="18">
    <source>
        <dbReference type="RuleBase" id="RU003928"/>
    </source>
</evidence>
<feature type="binding site" evidence="12">
    <location>
        <begin position="428"/>
        <end position="429"/>
    </location>
    <ligand>
        <name>IMP</name>
        <dbReference type="ChEBI" id="CHEBI:58053"/>
    </ligand>
</feature>
<evidence type="ECO:0000256" key="7">
    <source>
        <dbReference type="ARBA" id="ARBA00023002"/>
    </source>
</evidence>
<keyword evidence="5 12" id="KW-0658">Purine biosynthesis</keyword>
<dbReference type="CDD" id="cd00381">
    <property type="entry name" value="IMPDH"/>
    <property type="match status" value="1"/>
</dbReference>
<reference evidence="21" key="1">
    <citation type="submission" date="2020-10" db="EMBL/GenBank/DDBJ databases">
        <authorList>
            <person name="Kikuchi T."/>
        </authorList>
    </citation>
    <scope>NUCLEOTIDE SEQUENCE</scope>
    <source>
        <strain evidence="21">NKZ352</strain>
    </source>
</reference>
<feature type="binding site" evidence="12 14">
    <location>
        <begin position="365"/>
        <end position="367"/>
    </location>
    <ligand>
        <name>NAD(+)</name>
        <dbReference type="ChEBI" id="CHEBI:57540"/>
    </ligand>
</feature>
<dbReference type="PANTHER" id="PTHR11911">
    <property type="entry name" value="INOSINE-5-MONOPHOSPHATE DEHYDROGENASE RELATED"/>
    <property type="match status" value="1"/>
</dbReference>